<evidence type="ECO:0000313" key="3">
    <source>
        <dbReference type="EMBL" id="GMA89835.1"/>
    </source>
</evidence>
<dbReference type="Proteomes" id="UP001157069">
    <property type="component" value="Unassembled WGS sequence"/>
</dbReference>
<keyword evidence="2" id="KW-1133">Transmembrane helix</keyword>
<feature type="transmembrane region" description="Helical" evidence="2">
    <location>
        <begin position="65"/>
        <end position="87"/>
    </location>
</feature>
<accession>A0ABQ6JNI5</accession>
<evidence type="ECO:0000256" key="2">
    <source>
        <dbReference type="SAM" id="Phobius"/>
    </source>
</evidence>
<keyword evidence="4" id="KW-1185">Reference proteome</keyword>
<feature type="region of interest" description="Disordered" evidence="1">
    <location>
        <begin position="1"/>
        <end position="32"/>
    </location>
</feature>
<reference evidence="4" key="1">
    <citation type="journal article" date="2019" name="Int. J. Syst. Evol. Microbiol.">
        <title>The Global Catalogue of Microorganisms (GCM) 10K type strain sequencing project: providing services to taxonomists for standard genome sequencing and annotation.</title>
        <authorList>
            <consortium name="The Broad Institute Genomics Platform"/>
            <consortium name="The Broad Institute Genome Sequencing Center for Infectious Disease"/>
            <person name="Wu L."/>
            <person name="Ma J."/>
        </authorList>
    </citation>
    <scope>NUCLEOTIDE SEQUENCE [LARGE SCALE GENOMIC DNA]</scope>
    <source>
        <strain evidence="4">NBRC 108755</strain>
    </source>
</reference>
<protein>
    <recommendedName>
        <fullName evidence="5">Sox C-terminal domain-containing protein</fullName>
    </recommendedName>
</protein>
<dbReference type="EMBL" id="BSVA01000001">
    <property type="protein sequence ID" value="GMA89835.1"/>
    <property type="molecule type" value="Genomic_DNA"/>
</dbReference>
<feature type="transmembrane region" description="Helical" evidence="2">
    <location>
        <begin position="121"/>
        <end position="144"/>
    </location>
</feature>
<proteinExistence type="predicted"/>
<dbReference type="RefSeq" id="WP_284297289.1">
    <property type="nucleotide sequence ID" value="NZ_BSVA01000001.1"/>
</dbReference>
<organism evidence="3 4">
    <name type="scientific">Homoserinibacter gongjuensis</name>
    <dbReference type="NCBI Taxonomy" id="1162968"/>
    <lineage>
        <taxon>Bacteria</taxon>
        <taxon>Bacillati</taxon>
        <taxon>Actinomycetota</taxon>
        <taxon>Actinomycetes</taxon>
        <taxon>Micrococcales</taxon>
        <taxon>Microbacteriaceae</taxon>
        <taxon>Homoserinibacter</taxon>
    </lineage>
</organism>
<feature type="transmembrane region" description="Helical" evidence="2">
    <location>
        <begin position="93"/>
        <end position="114"/>
    </location>
</feature>
<evidence type="ECO:0000313" key="4">
    <source>
        <dbReference type="Proteomes" id="UP001157069"/>
    </source>
</evidence>
<keyword evidence="2" id="KW-0812">Transmembrane</keyword>
<keyword evidence="2" id="KW-0472">Membrane</keyword>
<evidence type="ECO:0000256" key="1">
    <source>
        <dbReference type="SAM" id="MobiDB-lite"/>
    </source>
</evidence>
<name>A0ABQ6JNI5_9MICO</name>
<evidence type="ECO:0008006" key="5">
    <source>
        <dbReference type="Google" id="ProtNLM"/>
    </source>
</evidence>
<gene>
    <name evidence="3" type="ORF">GCM10025869_03640</name>
</gene>
<comment type="caution">
    <text evidence="3">The sequence shown here is derived from an EMBL/GenBank/DDBJ whole genome shotgun (WGS) entry which is preliminary data.</text>
</comment>
<dbReference type="Gene3D" id="3.30.2030.20">
    <property type="match status" value="1"/>
</dbReference>
<sequence>MTTVTRAAARERIGRGEPAAGPHPYLGGADGAPPLPPPGGYRAAQRVQTVVPPTEPAEPRQRTGALGWSALVAASAFGLVLLIMWTAGATQAIYGLVTLTLQLAVVVTVVAALVSARNRRFGAIAVTIVLLVNIGTIGAASALVSHPGTGTTDPTDDYWAAYPGIKGQTADEILARTSLESTQETAADVMAEIRQRLTAQFGFEWVEGRGSDIRAERNGYGGESMLVQYTSERWSTTEPVTDHQLKLEAMRVIDEVLADYGFYALVPLNDPSTGFDPAYLERFYGSTDPRTQVEWEWYSDDWPGPMRFYANVTDLTHDDDGGFRTAREGQVAGTDEPLEGLRISFLVPEVLSEHDVDEFTRRMADYPGG</sequence>
<feature type="compositionally biased region" description="Low complexity" evidence="1">
    <location>
        <begin position="16"/>
        <end position="27"/>
    </location>
</feature>